<comment type="similarity">
    <text evidence="2">Belongs to the ZapA family. Type 1 subfamily.</text>
</comment>
<accession>A0A084CMH8</accession>
<organism evidence="12 13">
    <name type="scientific">Candidatus Photodesmus blepharonis</name>
    <dbReference type="NCBI Taxonomy" id="1179155"/>
    <lineage>
        <taxon>Bacteria</taxon>
        <taxon>Pseudomonadati</taxon>
        <taxon>Pseudomonadota</taxon>
        <taxon>Gammaproteobacteria</taxon>
        <taxon>Vibrionales</taxon>
        <taxon>Vibrionaceae</taxon>
        <taxon>Candidatus Photodesmus</taxon>
    </lineage>
</organism>
<keyword evidence="5 12" id="KW-0132">Cell division</keyword>
<dbReference type="GO" id="GO:0030428">
    <property type="term" value="C:cell septum"/>
    <property type="evidence" value="ECO:0007669"/>
    <property type="project" value="TreeGrafter"/>
</dbReference>
<comment type="subcellular location">
    <subcellularLocation>
        <location evidence="1">Cytoplasm</location>
    </subcellularLocation>
</comment>
<gene>
    <name evidence="12" type="primary">zapA</name>
    <name evidence="12" type="ORF">CF67_05032</name>
</gene>
<evidence type="ECO:0000256" key="6">
    <source>
        <dbReference type="ARBA" id="ARBA00023054"/>
    </source>
</evidence>
<dbReference type="InterPro" id="IPR007838">
    <property type="entry name" value="Cell_div_ZapA-like"/>
</dbReference>
<evidence type="ECO:0000256" key="3">
    <source>
        <dbReference type="ARBA" id="ARBA00015195"/>
    </source>
</evidence>
<evidence type="ECO:0000256" key="10">
    <source>
        <dbReference type="ARBA" id="ARBA00026068"/>
    </source>
</evidence>
<dbReference type="OrthoDB" id="5917174at2"/>
<protein>
    <recommendedName>
        <fullName evidence="3">Cell division protein ZapA</fullName>
    </recommendedName>
    <alternativeName>
        <fullName evidence="11">Z ring-associated protein ZapA</fullName>
    </alternativeName>
</protein>
<name>A0A084CMH8_9GAMM</name>
<keyword evidence="7" id="KW-0717">Septation</keyword>
<evidence type="ECO:0000256" key="5">
    <source>
        <dbReference type="ARBA" id="ARBA00022618"/>
    </source>
</evidence>
<dbReference type="eggNOG" id="COG3027">
    <property type="taxonomic scope" value="Bacteria"/>
</dbReference>
<evidence type="ECO:0000313" key="12">
    <source>
        <dbReference type="EMBL" id="KEY91007.1"/>
    </source>
</evidence>
<keyword evidence="13" id="KW-1185">Reference proteome</keyword>
<dbReference type="EMBL" id="JGVK01000028">
    <property type="protein sequence ID" value="KEY91007.1"/>
    <property type="molecule type" value="Genomic_DNA"/>
</dbReference>
<dbReference type="RefSeq" id="WP_034414828.1">
    <property type="nucleotide sequence ID" value="NZ_JGVK01000028.1"/>
</dbReference>
<evidence type="ECO:0000256" key="4">
    <source>
        <dbReference type="ARBA" id="ARBA00022490"/>
    </source>
</evidence>
<comment type="function">
    <text evidence="9">Activator of cell division through the inhibition of FtsZ GTPase activity, therefore promoting FtsZ assembly into bundles of protofilaments necessary for the formation of the division Z ring. It is recruited early at mid-cell but it is not essential for cell division.</text>
</comment>
<dbReference type="GO" id="GO:0043093">
    <property type="term" value="P:FtsZ-dependent cytokinesis"/>
    <property type="evidence" value="ECO:0007669"/>
    <property type="project" value="TreeGrafter"/>
</dbReference>
<reference evidence="12 13" key="1">
    <citation type="submission" date="2014-03" db="EMBL/GenBank/DDBJ databases">
        <title>Selection and divergence in the genomes of co-occurring obligate luminous symbionts with specific hosts.</title>
        <authorList>
            <person name="Hendry T.A."/>
            <person name="de Wet J.R."/>
            <person name="Dunlap P.V."/>
        </authorList>
    </citation>
    <scope>NUCLEOTIDE SEQUENCE [LARGE SCALE GENOMIC DNA]</scope>
    <source>
        <strain evidence="12 13">Ppalp.1</strain>
    </source>
</reference>
<dbReference type="Gene3D" id="3.30.160.880">
    <property type="entry name" value="Cell division protein ZapA protomer, N-terminal domain"/>
    <property type="match status" value="1"/>
</dbReference>
<dbReference type="Pfam" id="PF05164">
    <property type="entry name" value="ZapA"/>
    <property type="match status" value="1"/>
</dbReference>
<evidence type="ECO:0000256" key="8">
    <source>
        <dbReference type="ARBA" id="ARBA00023306"/>
    </source>
</evidence>
<dbReference type="InterPro" id="IPR042233">
    <property type="entry name" value="Cell_div_ZapA_N"/>
</dbReference>
<comment type="subunit">
    <text evidence="10">Homodimer. Interacts with FtsZ.</text>
</comment>
<dbReference type="GO" id="GO:0000917">
    <property type="term" value="P:division septum assembly"/>
    <property type="evidence" value="ECO:0007669"/>
    <property type="project" value="UniProtKB-KW"/>
</dbReference>
<keyword evidence="8" id="KW-0131">Cell cycle</keyword>
<dbReference type="AlphaFoldDB" id="A0A084CMH8"/>
<dbReference type="Proteomes" id="UP000053784">
    <property type="component" value="Unassembled WGS sequence"/>
</dbReference>
<keyword evidence="6" id="KW-0175">Coiled coil</keyword>
<evidence type="ECO:0000256" key="7">
    <source>
        <dbReference type="ARBA" id="ARBA00023210"/>
    </source>
</evidence>
<evidence type="ECO:0000256" key="11">
    <source>
        <dbReference type="ARBA" id="ARBA00033158"/>
    </source>
</evidence>
<dbReference type="STRING" id="1179155.CF67_05032"/>
<evidence type="ECO:0000256" key="2">
    <source>
        <dbReference type="ARBA" id="ARBA00010074"/>
    </source>
</evidence>
<dbReference type="PANTHER" id="PTHR34981:SF1">
    <property type="entry name" value="CELL DIVISION PROTEIN ZAPA"/>
    <property type="match status" value="1"/>
</dbReference>
<sequence>MSSQAVNVEILGKLTRVNCPLGQEESLIEAAKYLDNRLKEMTARTKITNEVQLLIFTALNISYELQTKNRAEKDQQNLIKKRMKLLSESIEDALCKVKSGQQQ</sequence>
<evidence type="ECO:0000256" key="1">
    <source>
        <dbReference type="ARBA" id="ARBA00004496"/>
    </source>
</evidence>
<evidence type="ECO:0000256" key="9">
    <source>
        <dbReference type="ARBA" id="ARBA00024910"/>
    </source>
</evidence>
<keyword evidence="4" id="KW-0963">Cytoplasm</keyword>
<comment type="caution">
    <text evidence="12">The sequence shown here is derived from an EMBL/GenBank/DDBJ whole genome shotgun (WGS) entry which is preliminary data.</text>
</comment>
<dbReference type="PANTHER" id="PTHR34981">
    <property type="entry name" value="CELL DIVISION PROTEIN ZAPA"/>
    <property type="match status" value="1"/>
</dbReference>
<evidence type="ECO:0000313" key="13">
    <source>
        <dbReference type="Proteomes" id="UP000053784"/>
    </source>
</evidence>
<dbReference type="InterPro" id="IPR036192">
    <property type="entry name" value="Cell_div_ZapA-like_sf"/>
</dbReference>
<dbReference type="SUPFAM" id="SSF102829">
    <property type="entry name" value="Cell division protein ZapA-like"/>
    <property type="match status" value="1"/>
</dbReference>
<proteinExistence type="inferred from homology"/>
<dbReference type="Gene3D" id="1.20.5.50">
    <property type="match status" value="1"/>
</dbReference>
<dbReference type="GO" id="GO:0032153">
    <property type="term" value="C:cell division site"/>
    <property type="evidence" value="ECO:0007669"/>
    <property type="project" value="TreeGrafter"/>
</dbReference>
<dbReference type="GO" id="GO:0000921">
    <property type="term" value="P:septin ring assembly"/>
    <property type="evidence" value="ECO:0007669"/>
    <property type="project" value="TreeGrafter"/>
</dbReference>
<dbReference type="GO" id="GO:0005829">
    <property type="term" value="C:cytosol"/>
    <property type="evidence" value="ECO:0007669"/>
    <property type="project" value="TreeGrafter"/>
</dbReference>